<name>A0A2U2BQ09_ALCFA</name>
<organism evidence="1 2">
    <name type="scientific">Alcaligenes faecalis</name>
    <dbReference type="NCBI Taxonomy" id="511"/>
    <lineage>
        <taxon>Bacteria</taxon>
        <taxon>Pseudomonadati</taxon>
        <taxon>Pseudomonadota</taxon>
        <taxon>Betaproteobacteria</taxon>
        <taxon>Burkholderiales</taxon>
        <taxon>Alcaligenaceae</taxon>
        <taxon>Alcaligenes</taxon>
    </lineage>
</organism>
<dbReference type="EMBL" id="QEXO01000001">
    <property type="protein sequence ID" value="PWE16088.1"/>
    <property type="molecule type" value="Genomic_DNA"/>
</dbReference>
<reference evidence="1 2" key="2">
    <citation type="submission" date="2018-05" db="EMBL/GenBank/DDBJ databases">
        <authorList>
            <person name="Lanie J.A."/>
            <person name="Ng W.-L."/>
            <person name="Kazmierczak K.M."/>
            <person name="Andrzejewski T.M."/>
            <person name="Davidsen T.M."/>
            <person name="Wayne K.J."/>
            <person name="Tettelin H."/>
            <person name="Glass J.I."/>
            <person name="Rusch D."/>
            <person name="Podicherti R."/>
            <person name="Tsui H.-C.T."/>
            <person name="Winkler M.E."/>
        </authorList>
    </citation>
    <scope>NUCLEOTIDE SEQUENCE [LARGE SCALE GENOMIC DNA]</scope>
    <source>
        <strain evidence="1 2">YBY</strain>
    </source>
</reference>
<reference evidence="1 2" key="1">
    <citation type="submission" date="2018-05" db="EMBL/GenBank/DDBJ databases">
        <title>Genome Sequence of an Efficient Indole-Degrading Bacterium, Alcaligenes sp.YBY.</title>
        <authorList>
            <person name="Yang B."/>
        </authorList>
    </citation>
    <scope>NUCLEOTIDE SEQUENCE [LARGE SCALE GENOMIC DNA]</scope>
    <source>
        <strain evidence="1 2">YBY</strain>
    </source>
</reference>
<protein>
    <submittedName>
        <fullName evidence="1">Uncharacterized protein</fullName>
    </submittedName>
</protein>
<sequence length="235" mass="27027">MTVIEHAWENLSNTLRLYVEAHLGFAALYEVDRLDAVTRQDRTFEGKLEKFHALYDVTKDLQGFNYFKHADTALLIVLRNAIHHRDHNLFVSWEAFVLAHEETKKLPSSKYLFASLTPESEHIVLRYYLPLDDFRKRLPDAKLKAADRATIGALWEQDLRFADITAVANREGFDVGSVYVDVMPAFISAMHRVRGWLPTKNFVPRGNDGRIYYRSFGDEPPVQQLGFKALATPSN</sequence>
<proteinExistence type="predicted"/>
<dbReference type="Proteomes" id="UP000245216">
    <property type="component" value="Unassembled WGS sequence"/>
</dbReference>
<evidence type="ECO:0000313" key="1">
    <source>
        <dbReference type="EMBL" id="PWE16088.1"/>
    </source>
</evidence>
<comment type="caution">
    <text evidence="1">The sequence shown here is derived from an EMBL/GenBank/DDBJ whole genome shotgun (WGS) entry which is preliminary data.</text>
</comment>
<gene>
    <name evidence="1" type="ORF">DF183_05020</name>
</gene>
<accession>A0A2U2BQ09</accession>
<dbReference type="AlphaFoldDB" id="A0A2U2BQ09"/>
<evidence type="ECO:0000313" key="2">
    <source>
        <dbReference type="Proteomes" id="UP000245216"/>
    </source>
</evidence>
<dbReference type="RefSeq" id="WP_109088533.1">
    <property type="nucleotide sequence ID" value="NZ_QEXO01000001.1"/>
</dbReference>